<dbReference type="Proteomes" id="UP000251960">
    <property type="component" value="Chromosome 4"/>
</dbReference>
<dbReference type="GO" id="GO:0043531">
    <property type="term" value="F:ADP binding"/>
    <property type="evidence" value="ECO:0007669"/>
    <property type="project" value="InterPro"/>
</dbReference>
<dbReference type="Pfam" id="PF18052">
    <property type="entry name" value="Rx_N"/>
    <property type="match status" value="1"/>
</dbReference>
<dbReference type="Pfam" id="PF23559">
    <property type="entry name" value="WHD_DRP"/>
    <property type="match status" value="1"/>
</dbReference>
<reference evidence="12 13" key="1">
    <citation type="journal article" date="2018" name="Nat. Genet.">
        <title>Extensive intraspecific gene order and gene structural variations between Mo17 and other maize genomes.</title>
        <authorList>
            <person name="Sun S."/>
            <person name="Zhou Y."/>
            <person name="Chen J."/>
            <person name="Shi J."/>
            <person name="Zhao H."/>
            <person name="Zhao H."/>
            <person name="Song W."/>
            <person name="Zhang M."/>
            <person name="Cui Y."/>
            <person name="Dong X."/>
            <person name="Liu H."/>
            <person name="Ma X."/>
            <person name="Jiao Y."/>
            <person name="Wang B."/>
            <person name="Wei X."/>
            <person name="Stein J.C."/>
            <person name="Glaubitz J.C."/>
            <person name="Lu F."/>
            <person name="Yu G."/>
            <person name="Liang C."/>
            <person name="Fengler K."/>
            <person name="Li B."/>
            <person name="Rafalski A."/>
            <person name="Schnable P.S."/>
            <person name="Ware D.H."/>
            <person name="Buckler E.S."/>
            <person name="Lai J."/>
        </authorList>
    </citation>
    <scope>NUCLEOTIDE SEQUENCE [LARGE SCALE GENOMIC DNA]</scope>
    <source>
        <strain evidence="13">cv. Missouri 17</strain>
        <tissue evidence="12">Seedling</tissue>
    </source>
</reference>
<dbReference type="ExpressionAtlas" id="A0A3L6FCY9">
    <property type="expression patterns" value="baseline and differential"/>
</dbReference>
<dbReference type="Gene3D" id="1.10.10.10">
    <property type="entry name" value="Winged helix-like DNA-binding domain superfamily/Winged helix DNA-binding domain"/>
    <property type="match status" value="1"/>
</dbReference>
<dbReference type="InterPro" id="IPR002182">
    <property type="entry name" value="NB-ARC"/>
</dbReference>
<feature type="domain" description="Disease resistance protein winged helix" evidence="10">
    <location>
        <begin position="483"/>
        <end position="550"/>
    </location>
</feature>
<dbReference type="AlphaFoldDB" id="A0A3L6FCY9"/>
<feature type="region of interest" description="Disordered" evidence="7">
    <location>
        <begin position="413"/>
        <end position="451"/>
    </location>
</feature>
<dbReference type="SUPFAM" id="SSF52540">
    <property type="entry name" value="P-loop containing nucleoside triphosphate hydrolases"/>
    <property type="match status" value="1"/>
</dbReference>
<keyword evidence="3" id="KW-0677">Repeat</keyword>
<dbReference type="PANTHER" id="PTHR23155">
    <property type="entry name" value="DISEASE RESISTANCE PROTEIN RP"/>
    <property type="match status" value="1"/>
</dbReference>
<dbReference type="InterPro" id="IPR058922">
    <property type="entry name" value="WHD_DRP"/>
</dbReference>
<accession>A0A3L6FCY9</accession>
<name>A0A3L6FCY9_MAIZE</name>
<evidence type="ECO:0000259" key="11">
    <source>
        <dbReference type="Pfam" id="PF23598"/>
    </source>
</evidence>
<feature type="compositionally biased region" description="Basic and acidic residues" evidence="7">
    <location>
        <begin position="894"/>
        <end position="904"/>
    </location>
</feature>
<feature type="compositionally biased region" description="Polar residues" evidence="7">
    <location>
        <begin position="439"/>
        <end position="451"/>
    </location>
</feature>
<evidence type="ECO:0000259" key="8">
    <source>
        <dbReference type="Pfam" id="PF00931"/>
    </source>
</evidence>
<evidence type="ECO:0000256" key="6">
    <source>
        <dbReference type="ARBA" id="ARBA00023054"/>
    </source>
</evidence>
<evidence type="ECO:0000313" key="12">
    <source>
        <dbReference type="EMBL" id="PWZ29477.1"/>
    </source>
</evidence>
<dbReference type="FunFam" id="1.10.10.10:FF:000322">
    <property type="entry name" value="Probable disease resistance protein At1g63360"/>
    <property type="match status" value="1"/>
</dbReference>
<evidence type="ECO:0000256" key="3">
    <source>
        <dbReference type="ARBA" id="ARBA00022737"/>
    </source>
</evidence>
<protein>
    <submittedName>
        <fullName evidence="12">Putative disease resistance protein</fullName>
    </submittedName>
</protein>
<dbReference type="InterPro" id="IPR041118">
    <property type="entry name" value="Rx_N"/>
</dbReference>
<evidence type="ECO:0000256" key="2">
    <source>
        <dbReference type="ARBA" id="ARBA00022614"/>
    </source>
</evidence>
<dbReference type="GO" id="GO:0042742">
    <property type="term" value="P:defense response to bacterium"/>
    <property type="evidence" value="ECO:0007669"/>
    <property type="project" value="UniProtKB-ARBA"/>
</dbReference>
<keyword evidence="4" id="KW-0547">Nucleotide-binding</keyword>
<organism evidence="12 13">
    <name type="scientific">Zea mays</name>
    <name type="common">Maize</name>
    <dbReference type="NCBI Taxonomy" id="4577"/>
    <lineage>
        <taxon>Eukaryota</taxon>
        <taxon>Viridiplantae</taxon>
        <taxon>Streptophyta</taxon>
        <taxon>Embryophyta</taxon>
        <taxon>Tracheophyta</taxon>
        <taxon>Spermatophyta</taxon>
        <taxon>Magnoliopsida</taxon>
        <taxon>Liliopsida</taxon>
        <taxon>Poales</taxon>
        <taxon>Poaceae</taxon>
        <taxon>PACMAD clade</taxon>
        <taxon>Panicoideae</taxon>
        <taxon>Andropogonodae</taxon>
        <taxon>Andropogoneae</taxon>
        <taxon>Tripsacinae</taxon>
        <taxon>Zea</taxon>
    </lineage>
</organism>
<dbReference type="InterPro" id="IPR042197">
    <property type="entry name" value="Apaf_helical"/>
</dbReference>
<evidence type="ECO:0000256" key="4">
    <source>
        <dbReference type="ARBA" id="ARBA00022741"/>
    </source>
</evidence>
<dbReference type="InterPro" id="IPR055414">
    <property type="entry name" value="LRR_R13L4/SHOC2-like"/>
</dbReference>
<dbReference type="InterPro" id="IPR044974">
    <property type="entry name" value="Disease_R_plants"/>
</dbReference>
<evidence type="ECO:0000259" key="9">
    <source>
        <dbReference type="Pfam" id="PF18052"/>
    </source>
</evidence>
<dbReference type="Pfam" id="PF00931">
    <property type="entry name" value="NB-ARC"/>
    <property type="match status" value="1"/>
</dbReference>
<evidence type="ECO:0000259" key="10">
    <source>
        <dbReference type="Pfam" id="PF23559"/>
    </source>
</evidence>
<feature type="domain" description="Disease resistance N-terminal" evidence="9">
    <location>
        <begin position="5"/>
        <end position="86"/>
    </location>
</feature>
<dbReference type="Gene3D" id="3.40.50.300">
    <property type="entry name" value="P-loop containing nucleotide triphosphate hydrolases"/>
    <property type="match status" value="1"/>
</dbReference>
<dbReference type="Gene3D" id="1.10.8.430">
    <property type="entry name" value="Helical domain of apoptotic protease-activating factors"/>
    <property type="match status" value="1"/>
</dbReference>
<dbReference type="GO" id="GO:0002758">
    <property type="term" value="P:innate immune response-activating signaling pathway"/>
    <property type="evidence" value="ECO:0007669"/>
    <property type="project" value="UniProtKB-ARBA"/>
</dbReference>
<dbReference type="SUPFAM" id="SSF52047">
    <property type="entry name" value="RNI-like"/>
    <property type="match status" value="1"/>
</dbReference>
<sequence>MAETAIAAVLSKFGGLAASEAKVLLEVGDDMMLLRDRLEWLQAFLRDADHKRRTGDDRLTRVWVRQMRDVAFEAEDAVDEFFRKVDMEGMGYQRWITWLKKCLLGCWAEIILRHELSGRLEKINSRLHQISENQKEYKVEPTPSATVLTSSTTATSAWRDGYKNAVGFEKEVETLKEMLLGKGRPQLTFISILGESGVGKQTLSRILLHDMEKNKQFDVRVWYNMPSGSTTENLLKQIYKKAGGGGQRRHQPCECECDDDDIEDVLRRHLLANKKYLLILVGISSKTMLNCVRASLPDDNNGSRVVLVLDIENEEVAWHANAMNKTTGISHGLIHHLNRLDQDKSVELFCMRALRTNLSDETTVNSMMSKYREVVYNITSGYPLAIVVLAGLLRFKEKPGQWNAVLQQLRTTSSGPAAADQEAHQQDDQGGHTEEKTMSAPTSTTQAANNQLSTRTSIERVFWASFEDLPNALKSCFLYLAAFPKGTFLSTGSIVRLWMAEGFIRPQKGKTIEELGHDYFKELALRCLVQVSGMNEVGGITNVIVHGRLHGFLHSEAREAGFIDVHDMNDVFVPPSVRRLSFMSFQDGYTTFTNRFCKLRSFICWANEKDSDNSIGSRGRVNNEEERWHDLNFLHGSDLLRVLYISGLRIKGLPNEIGNKIHLRYLRVNTEHLKELPASIARLPNLQTLDIRDTEVEEIHPSFWEIKTLRHVIAKKLTLLPSIKEEMGELQTLRGVKPSEEEWDQDNCPLLKMSKLRSLELHGLIGARHGAALITALGQMHLLGHLKLKGDKISCCVFTGERLRYLQTVELDGTVQWPPVAEFNDLRFVRPNLVQLSLTNTNDAPEDIQQELRNAGFVRSYQQLRPVYRLSYRQGGALATKPEQQGEAGSNKMEQQHQGEEAEE</sequence>
<dbReference type="GO" id="GO:0009626">
    <property type="term" value="P:plant-type hypersensitive response"/>
    <property type="evidence" value="ECO:0007669"/>
    <property type="project" value="UniProtKB-ARBA"/>
</dbReference>
<feature type="region of interest" description="Disordered" evidence="7">
    <location>
        <begin position="876"/>
        <end position="904"/>
    </location>
</feature>
<keyword evidence="5" id="KW-0611">Plant defense</keyword>
<dbReference type="PRINTS" id="PR00364">
    <property type="entry name" value="DISEASERSIST"/>
</dbReference>
<proteinExistence type="inferred from homology"/>
<dbReference type="InterPro" id="IPR027417">
    <property type="entry name" value="P-loop_NTPase"/>
</dbReference>
<dbReference type="Gene3D" id="3.80.10.10">
    <property type="entry name" value="Ribonuclease Inhibitor"/>
    <property type="match status" value="1"/>
</dbReference>
<feature type="domain" description="NB-ARC" evidence="8">
    <location>
        <begin position="169"/>
        <end position="357"/>
    </location>
</feature>
<dbReference type="InterPro" id="IPR032675">
    <property type="entry name" value="LRR_dom_sf"/>
</dbReference>
<dbReference type="CDD" id="cd14798">
    <property type="entry name" value="RX-CC_like"/>
    <property type="match status" value="1"/>
</dbReference>
<comment type="similarity">
    <text evidence="1">Belongs to the disease resistance NB-LRR family.</text>
</comment>
<evidence type="ECO:0000256" key="1">
    <source>
        <dbReference type="ARBA" id="ARBA00008894"/>
    </source>
</evidence>
<dbReference type="Pfam" id="PF23598">
    <property type="entry name" value="LRR_14"/>
    <property type="match status" value="1"/>
</dbReference>
<dbReference type="InterPro" id="IPR036388">
    <property type="entry name" value="WH-like_DNA-bd_sf"/>
</dbReference>
<dbReference type="InterPro" id="IPR038005">
    <property type="entry name" value="RX-like_CC"/>
</dbReference>
<keyword evidence="2" id="KW-0433">Leucine-rich repeat</keyword>
<dbReference type="PANTHER" id="PTHR23155:SF990">
    <property type="entry name" value="NB-ARC DOMAIN CONTAINING PROTEIN, EXPRESSED"/>
    <property type="match status" value="1"/>
</dbReference>
<feature type="compositionally biased region" description="Basic and acidic residues" evidence="7">
    <location>
        <begin position="421"/>
        <end position="437"/>
    </location>
</feature>
<evidence type="ECO:0000313" key="13">
    <source>
        <dbReference type="Proteomes" id="UP000251960"/>
    </source>
</evidence>
<dbReference type="Gene3D" id="1.20.5.4130">
    <property type="match status" value="1"/>
</dbReference>
<evidence type="ECO:0000256" key="5">
    <source>
        <dbReference type="ARBA" id="ARBA00022821"/>
    </source>
</evidence>
<evidence type="ECO:0000256" key="7">
    <source>
        <dbReference type="SAM" id="MobiDB-lite"/>
    </source>
</evidence>
<keyword evidence="6" id="KW-0175">Coiled coil</keyword>
<comment type="caution">
    <text evidence="12">The sequence shown here is derived from an EMBL/GenBank/DDBJ whole genome shotgun (WGS) entry which is preliminary data.</text>
</comment>
<dbReference type="EMBL" id="NCVQ01000005">
    <property type="protein sequence ID" value="PWZ29477.1"/>
    <property type="molecule type" value="Genomic_DNA"/>
</dbReference>
<feature type="domain" description="Disease resistance R13L4/SHOC-2-like LRR" evidence="11">
    <location>
        <begin position="638"/>
        <end position="841"/>
    </location>
</feature>
<gene>
    <name evidence="12" type="primary">At1g50180_1</name>
    <name evidence="12" type="ORF">Zm00014a_039156</name>
</gene>